<accession>U1NF96</accession>
<gene>
    <name evidence="1" type="ORF">J07HQW2_01915</name>
</gene>
<dbReference type="Proteomes" id="UP000030710">
    <property type="component" value="Unassembled WGS sequence"/>
</dbReference>
<name>U1NF96_9EURY</name>
<dbReference type="HOGENOM" id="CLU_2662262_0_0_2"/>
<dbReference type="AlphaFoldDB" id="U1NF96"/>
<sequence>MNQAEWLKTFTDFLDWLWTIIVESLRRFKIIFNILTQIMYLNINSYDTISEVPGRIPLHASIENIIMKILSQESR</sequence>
<evidence type="ECO:0000313" key="2">
    <source>
        <dbReference type="Proteomes" id="UP000030710"/>
    </source>
</evidence>
<reference evidence="1 2" key="1">
    <citation type="journal article" date="2013" name="PLoS ONE">
        <title>Assembly-driven community genomics of a hypersaline microbial ecosystem.</title>
        <authorList>
            <person name="Podell S."/>
            <person name="Ugalde J.A."/>
            <person name="Narasingarao P."/>
            <person name="Banfield J.F."/>
            <person name="Heidelberg K.B."/>
            <person name="Allen E.E."/>
        </authorList>
    </citation>
    <scope>NUCLEOTIDE SEQUENCE [LARGE SCALE GENOMIC DNA]</scope>
    <source>
        <strain evidence="2">J07HQW2</strain>
    </source>
</reference>
<organism evidence="1 2">
    <name type="scientific">Haloquadratum walsbyi J07HQW2</name>
    <dbReference type="NCBI Taxonomy" id="1238425"/>
    <lineage>
        <taxon>Archaea</taxon>
        <taxon>Methanobacteriati</taxon>
        <taxon>Methanobacteriota</taxon>
        <taxon>Stenosarchaea group</taxon>
        <taxon>Halobacteria</taxon>
        <taxon>Halobacteriales</taxon>
        <taxon>Haloferacaceae</taxon>
        <taxon>Haloquadratum</taxon>
    </lineage>
</organism>
<proteinExistence type="predicted"/>
<evidence type="ECO:0000313" key="1">
    <source>
        <dbReference type="EMBL" id="ERG95458.1"/>
    </source>
</evidence>
<dbReference type="EMBL" id="KE356561">
    <property type="protein sequence ID" value="ERG95458.1"/>
    <property type="molecule type" value="Genomic_DNA"/>
</dbReference>
<protein>
    <submittedName>
        <fullName evidence="1">Uncharacterized protein</fullName>
    </submittedName>
</protein>